<comment type="caution">
    <text evidence="2">The sequence shown here is derived from an EMBL/GenBank/DDBJ whole genome shotgun (WGS) entry which is preliminary data.</text>
</comment>
<gene>
    <name evidence="2" type="ORF">GDO81_023875</name>
</gene>
<organism evidence="2 3">
    <name type="scientific">Engystomops pustulosus</name>
    <name type="common">Tungara frog</name>
    <name type="synonym">Physalaemus pustulosus</name>
    <dbReference type="NCBI Taxonomy" id="76066"/>
    <lineage>
        <taxon>Eukaryota</taxon>
        <taxon>Metazoa</taxon>
        <taxon>Chordata</taxon>
        <taxon>Craniata</taxon>
        <taxon>Vertebrata</taxon>
        <taxon>Euteleostomi</taxon>
        <taxon>Amphibia</taxon>
        <taxon>Batrachia</taxon>
        <taxon>Anura</taxon>
        <taxon>Neobatrachia</taxon>
        <taxon>Hyloidea</taxon>
        <taxon>Leptodactylidae</taxon>
        <taxon>Leiuperinae</taxon>
        <taxon>Engystomops</taxon>
    </lineage>
</organism>
<dbReference type="EMBL" id="WNYA01027021">
    <property type="protein sequence ID" value="KAG8537769.1"/>
    <property type="molecule type" value="Genomic_DNA"/>
</dbReference>
<feature type="region of interest" description="Disordered" evidence="1">
    <location>
        <begin position="1"/>
        <end position="96"/>
    </location>
</feature>
<feature type="non-terminal residue" evidence="2">
    <location>
        <position position="1"/>
    </location>
</feature>
<keyword evidence="3" id="KW-1185">Reference proteome</keyword>
<dbReference type="Pfam" id="PF05477">
    <property type="entry name" value="SURF2"/>
    <property type="match status" value="1"/>
</dbReference>
<dbReference type="AlphaFoldDB" id="A0AAV6YK08"/>
<name>A0AAV6YK08_ENGPU</name>
<feature type="compositionally biased region" description="Acidic residues" evidence="1">
    <location>
        <begin position="68"/>
        <end position="83"/>
    </location>
</feature>
<evidence type="ECO:0000313" key="2">
    <source>
        <dbReference type="EMBL" id="KAG8537769.1"/>
    </source>
</evidence>
<evidence type="ECO:0000256" key="1">
    <source>
        <dbReference type="SAM" id="MobiDB-lite"/>
    </source>
</evidence>
<reference evidence="2" key="1">
    <citation type="thesis" date="2020" institute="ProQuest LLC" country="789 East Eisenhower Parkway, Ann Arbor, MI, USA">
        <title>Comparative Genomics and Chromosome Evolution.</title>
        <authorList>
            <person name="Mudd A.B."/>
        </authorList>
    </citation>
    <scope>NUCLEOTIDE SEQUENCE</scope>
    <source>
        <strain evidence="2">237g6f4</strain>
        <tissue evidence="2">Blood</tissue>
    </source>
</reference>
<proteinExistence type="predicted"/>
<feature type="compositionally biased region" description="Basic and acidic residues" evidence="1">
    <location>
        <begin position="23"/>
        <end position="38"/>
    </location>
</feature>
<evidence type="ECO:0000313" key="3">
    <source>
        <dbReference type="Proteomes" id="UP000824782"/>
    </source>
</evidence>
<accession>A0AAV6YK08</accession>
<dbReference type="PANTHER" id="PTHR34348:SF1">
    <property type="entry name" value="SURFEIT LOCUS PROTEIN 2"/>
    <property type="match status" value="1"/>
</dbReference>
<protein>
    <recommendedName>
        <fullName evidence="4">Surfeit 2</fullName>
    </recommendedName>
</protein>
<feature type="non-terminal residue" evidence="2">
    <location>
        <position position="96"/>
    </location>
</feature>
<dbReference type="InterPro" id="IPR008833">
    <property type="entry name" value="Surf2"/>
</dbReference>
<sequence>EECQRQGVEYVPACLQNKKKQRHREDEQAPRKGGKVWEPDSLSEDSDSGDSMSDLYPDQMFSKKSVDDENGDLQSDSDADMEVEQPVRSNQRKRPQ</sequence>
<evidence type="ECO:0008006" key="4">
    <source>
        <dbReference type="Google" id="ProtNLM"/>
    </source>
</evidence>
<dbReference type="Proteomes" id="UP000824782">
    <property type="component" value="Unassembled WGS sequence"/>
</dbReference>
<dbReference type="PANTHER" id="PTHR34348">
    <property type="entry name" value="SURFEIT LOCUS PROTEIN 2"/>
    <property type="match status" value="1"/>
</dbReference>